<feature type="transmembrane region" description="Helical" evidence="3">
    <location>
        <begin position="25"/>
        <end position="42"/>
    </location>
</feature>
<keyword evidence="3" id="KW-0812">Transmembrane</keyword>
<dbReference type="Gene3D" id="3.40.1350.10">
    <property type="match status" value="1"/>
</dbReference>
<dbReference type="Proteomes" id="UP000178636">
    <property type="component" value="Unassembled WGS sequence"/>
</dbReference>
<dbReference type="GO" id="GO:0003676">
    <property type="term" value="F:nucleic acid binding"/>
    <property type="evidence" value="ECO:0007669"/>
    <property type="project" value="InterPro"/>
</dbReference>
<evidence type="ECO:0000256" key="3">
    <source>
        <dbReference type="SAM" id="Phobius"/>
    </source>
</evidence>
<dbReference type="InterPro" id="IPR011335">
    <property type="entry name" value="Restrct_endonuc-II-like"/>
</dbReference>
<evidence type="ECO:0000256" key="1">
    <source>
        <dbReference type="ARBA" id="ARBA00006738"/>
    </source>
</evidence>
<organism evidence="4 5">
    <name type="scientific">Candidatus Lloydbacteria bacterium RIFCSPHIGHO2_02_FULL_54_17</name>
    <dbReference type="NCBI Taxonomy" id="1798664"/>
    <lineage>
        <taxon>Bacteria</taxon>
        <taxon>Candidatus Lloydiibacteriota</taxon>
    </lineage>
</organism>
<evidence type="ECO:0000313" key="5">
    <source>
        <dbReference type="Proteomes" id="UP000178636"/>
    </source>
</evidence>
<dbReference type="Pfam" id="PF02021">
    <property type="entry name" value="UPF0102"/>
    <property type="match status" value="1"/>
</dbReference>
<dbReference type="EMBL" id="MHLO01000004">
    <property type="protein sequence ID" value="OGZ13359.1"/>
    <property type="molecule type" value="Genomic_DNA"/>
</dbReference>
<keyword evidence="3" id="KW-1133">Transmembrane helix</keyword>
<dbReference type="PANTHER" id="PTHR34039:SF1">
    <property type="entry name" value="UPF0102 PROTEIN YRAN"/>
    <property type="match status" value="1"/>
</dbReference>
<name>A0A1G2DID2_9BACT</name>
<evidence type="ECO:0000256" key="2">
    <source>
        <dbReference type="HAMAP-Rule" id="MF_00048"/>
    </source>
</evidence>
<proteinExistence type="inferred from homology"/>
<dbReference type="STRING" id="1798664.A3C93_04120"/>
<dbReference type="AlphaFoldDB" id="A0A1G2DID2"/>
<dbReference type="InterPro" id="IPR011856">
    <property type="entry name" value="tRNA_endonuc-like_dom_sf"/>
</dbReference>
<comment type="similarity">
    <text evidence="1 2">Belongs to the UPF0102 family.</text>
</comment>
<protein>
    <recommendedName>
        <fullName evidence="2">UPF0102 protein A3C93_04120</fullName>
    </recommendedName>
</protein>
<dbReference type="SUPFAM" id="SSF52980">
    <property type="entry name" value="Restriction endonuclease-like"/>
    <property type="match status" value="1"/>
</dbReference>
<reference evidence="4 5" key="1">
    <citation type="journal article" date="2016" name="Nat. Commun.">
        <title>Thousands of microbial genomes shed light on interconnected biogeochemical processes in an aquifer system.</title>
        <authorList>
            <person name="Anantharaman K."/>
            <person name="Brown C.T."/>
            <person name="Hug L.A."/>
            <person name="Sharon I."/>
            <person name="Castelle C.J."/>
            <person name="Probst A.J."/>
            <person name="Thomas B.C."/>
            <person name="Singh A."/>
            <person name="Wilkins M.J."/>
            <person name="Karaoz U."/>
            <person name="Brodie E.L."/>
            <person name="Williams K.H."/>
            <person name="Hubbard S.S."/>
            <person name="Banfield J.F."/>
        </authorList>
    </citation>
    <scope>NUCLEOTIDE SEQUENCE [LARGE SCALE GENOMIC DNA]</scope>
</reference>
<dbReference type="HAMAP" id="MF_00048">
    <property type="entry name" value="UPF0102"/>
    <property type="match status" value="1"/>
</dbReference>
<evidence type="ECO:0000313" key="4">
    <source>
        <dbReference type="EMBL" id="OGZ13359.1"/>
    </source>
</evidence>
<comment type="caution">
    <text evidence="4">The sequence shown here is derived from an EMBL/GenBank/DDBJ whole genome shotgun (WGS) entry which is preliminary data.</text>
</comment>
<dbReference type="PANTHER" id="PTHR34039">
    <property type="entry name" value="UPF0102 PROTEIN YRAN"/>
    <property type="match status" value="1"/>
</dbReference>
<accession>A0A1G2DID2</accession>
<dbReference type="InterPro" id="IPR003509">
    <property type="entry name" value="UPF0102_YraN-like"/>
</dbReference>
<sequence>MAVREKILKKQRSEVGKIDDVSRETFHEFFVTFAFSFFVLYSRRMKTKTEKQVVGKIGEDIAVKFLVKQGFTVVQRNYLKKFGEIDVVCRQGGKWHFVEVKTVSVSRETSDDHRPEENVHVAKQTRIGRTIQVYLNENDSDDEWEFHVVGVVLNTVKKTARVRFLKDIIIEGH</sequence>
<gene>
    <name evidence="4" type="ORF">A3C93_04120</name>
</gene>
<keyword evidence="3" id="KW-0472">Membrane</keyword>